<reference evidence="4" key="1">
    <citation type="submission" date="2023-07" db="EMBL/GenBank/DDBJ databases">
        <title>Marinobacter sp. chi1 genome sequencing and assembly.</title>
        <authorList>
            <person name="Park S."/>
        </authorList>
    </citation>
    <scope>NUCLEOTIDE SEQUENCE</scope>
    <source>
        <strain evidence="4">Chi1</strain>
    </source>
</reference>
<evidence type="ECO:0000256" key="2">
    <source>
        <dbReference type="SAM" id="MobiDB-lite"/>
    </source>
</evidence>
<evidence type="ECO:0000259" key="3">
    <source>
        <dbReference type="Pfam" id="PF01425"/>
    </source>
</evidence>
<dbReference type="GO" id="GO:0004040">
    <property type="term" value="F:amidase activity"/>
    <property type="evidence" value="ECO:0007669"/>
    <property type="project" value="UniProtKB-EC"/>
</dbReference>
<accession>A0ABT8W3G9</accession>
<gene>
    <name evidence="4" type="ORF">QVZ43_13730</name>
</gene>
<dbReference type="SUPFAM" id="SSF75304">
    <property type="entry name" value="Amidase signature (AS) enzymes"/>
    <property type="match status" value="1"/>
</dbReference>
<dbReference type="Gene3D" id="3.90.1300.10">
    <property type="entry name" value="Amidase signature (AS) domain"/>
    <property type="match status" value="1"/>
</dbReference>
<dbReference type="NCBIfam" id="NF005899">
    <property type="entry name" value="PRK07869.1"/>
    <property type="match status" value="1"/>
</dbReference>
<dbReference type="EC" id="3.5.1.4" evidence="4"/>
<dbReference type="InterPro" id="IPR020556">
    <property type="entry name" value="Amidase_CS"/>
</dbReference>
<organism evidence="4 5">
    <name type="scientific">Marinobacter suaedae</name>
    <dbReference type="NCBI Taxonomy" id="3057675"/>
    <lineage>
        <taxon>Bacteria</taxon>
        <taxon>Pseudomonadati</taxon>
        <taxon>Pseudomonadota</taxon>
        <taxon>Gammaproteobacteria</taxon>
        <taxon>Pseudomonadales</taxon>
        <taxon>Marinobacteraceae</taxon>
        <taxon>Marinobacter</taxon>
    </lineage>
</organism>
<proteinExistence type="inferred from homology"/>
<comment type="similarity">
    <text evidence="1">Belongs to the amidase family.</text>
</comment>
<dbReference type="Pfam" id="PF01425">
    <property type="entry name" value="Amidase"/>
    <property type="match status" value="1"/>
</dbReference>
<dbReference type="PANTHER" id="PTHR11895">
    <property type="entry name" value="TRANSAMIDASE"/>
    <property type="match status" value="1"/>
</dbReference>
<dbReference type="PANTHER" id="PTHR11895:SF7">
    <property type="entry name" value="GLUTAMYL-TRNA(GLN) AMIDOTRANSFERASE SUBUNIT A, MITOCHONDRIAL"/>
    <property type="match status" value="1"/>
</dbReference>
<keyword evidence="5" id="KW-1185">Reference proteome</keyword>
<dbReference type="PROSITE" id="PS00571">
    <property type="entry name" value="AMIDASES"/>
    <property type="match status" value="1"/>
</dbReference>
<evidence type="ECO:0000256" key="1">
    <source>
        <dbReference type="ARBA" id="ARBA00009199"/>
    </source>
</evidence>
<keyword evidence="4" id="KW-0378">Hydrolase</keyword>
<dbReference type="RefSeq" id="WP_302910379.1">
    <property type="nucleotide sequence ID" value="NZ_JAUMIS010000002.1"/>
</dbReference>
<feature type="domain" description="Amidase" evidence="3">
    <location>
        <begin position="34"/>
        <end position="458"/>
    </location>
</feature>
<sequence length="490" mass="52389">MSEPVHAFADDALGTDDATALAQRVRRGDVSAAELTDAAIKRAWAVDHLLGTFASTAFDMARAYALRIDAGSDSKGQAFFRGVPTAIKDNTDVRGMPTRHGSDAVPGSIASRTSPVARQLMAQGLVCLGKSSMPEFGFNATTEPPGKPAARNPWNPDYSTGASSGGAAALVAAGVVPIAHANDGGGSIRIPAACCGLVGLKPSRGRLVHNDAAAALPLNILSDGIVSRSVRDSANFLAQAEQYFHRRGLPPIGNVQGPSGKSLRIGVVVDSITGHRTDPEIREVVETTARLLEKLGHTLVPVEVPVASTFSEDFALYWAFLAFGATTNGRLMFHREFDKRKVDGLTRGLSKKFRKQFYHLPQALWRLRRSAQEYEAALDELDAVLTPVLGHPTPELGHLSPEVPFEELFDRLVRYVGFTPLANTTGAPAIALPAGLRKNGLPLSVHFMSRHGDERTLLDIAYTLEAERPWAHCPGRSAENQAGTREGSTG</sequence>
<evidence type="ECO:0000313" key="4">
    <source>
        <dbReference type="EMBL" id="MDO3722779.1"/>
    </source>
</evidence>
<dbReference type="InterPro" id="IPR000120">
    <property type="entry name" value="Amidase"/>
</dbReference>
<evidence type="ECO:0000313" key="5">
    <source>
        <dbReference type="Proteomes" id="UP001168640"/>
    </source>
</evidence>
<protein>
    <submittedName>
        <fullName evidence="4">Amidase</fullName>
        <ecNumber evidence="4">3.5.1.4</ecNumber>
    </submittedName>
</protein>
<comment type="caution">
    <text evidence="4">The sequence shown here is derived from an EMBL/GenBank/DDBJ whole genome shotgun (WGS) entry which is preliminary data.</text>
</comment>
<name>A0ABT8W3G9_9GAMM</name>
<dbReference type="Proteomes" id="UP001168640">
    <property type="component" value="Unassembled WGS sequence"/>
</dbReference>
<dbReference type="InterPro" id="IPR036928">
    <property type="entry name" value="AS_sf"/>
</dbReference>
<dbReference type="InterPro" id="IPR023631">
    <property type="entry name" value="Amidase_dom"/>
</dbReference>
<feature type="region of interest" description="Disordered" evidence="2">
    <location>
        <begin position="90"/>
        <end position="110"/>
    </location>
</feature>
<dbReference type="EMBL" id="JAUMIS010000002">
    <property type="protein sequence ID" value="MDO3722779.1"/>
    <property type="molecule type" value="Genomic_DNA"/>
</dbReference>